<evidence type="ECO:0000313" key="3">
    <source>
        <dbReference type="Proteomes" id="UP000053766"/>
    </source>
</evidence>
<dbReference type="Gene3D" id="1.20.1070.10">
    <property type="entry name" value="Rhodopsin 7-helix transmembrane proteins"/>
    <property type="match status" value="1"/>
</dbReference>
<feature type="transmembrane region" description="Helical" evidence="1">
    <location>
        <begin position="46"/>
        <end position="65"/>
    </location>
</feature>
<dbReference type="EMBL" id="KN716371">
    <property type="protein sequence ID" value="KJH46071.1"/>
    <property type="molecule type" value="Genomic_DNA"/>
</dbReference>
<protein>
    <submittedName>
        <fullName evidence="2">Uncharacterized protein</fullName>
    </submittedName>
</protein>
<organism evidence="2 3">
    <name type="scientific">Dictyocaulus viviparus</name>
    <name type="common">Bovine lungworm</name>
    <dbReference type="NCBI Taxonomy" id="29172"/>
    <lineage>
        <taxon>Eukaryota</taxon>
        <taxon>Metazoa</taxon>
        <taxon>Ecdysozoa</taxon>
        <taxon>Nematoda</taxon>
        <taxon>Chromadorea</taxon>
        <taxon>Rhabditida</taxon>
        <taxon>Rhabditina</taxon>
        <taxon>Rhabditomorpha</taxon>
        <taxon>Strongyloidea</taxon>
        <taxon>Metastrongylidae</taxon>
        <taxon>Dictyocaulus</taxon>
    </lineage>
</organism>
<gene>
    <name evidence="2" type="ORF">DICVIV_07881</name>
</gene>
<dbReference type="PANTHER" id="PTHR46955:SF3">
    <property type="entry name" value="G_PROTEIN_RECEP_F1_2 DOMAIN-CONTAINING PROTEIN"/>
    <property type="match status" value="1"/>
</dbReference>
<keyword evidence="3" id="KW-1185">Reference proteome</keyword>
<feature type="transmembrane region" description="Helical" evidence="1">
    <location>
        <begin position="85"/>
        <end position="109"/>
    </location>
</feature>
<reference evidence="2 3" key="1">
    <citation type="submission" date="2013-11" db="EMBL/GenBank/DDBJ databases">
        <title>Draft genome of the bovine lungworm Dictyocaulus viviparus.</title>
        <authorList>
            <person name="Mitreva M."/>
        </authorList>
    </citation>
    <scope>NUCLEOTIDE SEQUENCE [LARGE SCALE GENOMIC DNA]</scope>
    <source>
        <strain evidence="2 3">HannoverDv2000</strain>
    </source>
</reference>
<keyword evidence="1" id="KW-0472">Membrane</keyword>
<dbReference type="InterPro" id="IPR052322">
    <property type="entry name" value="Mito_rRNA_Mtase_NSUN4"/>
</dbReference>
<name>A0A0D8XUK9_DICVI</name>
<reference evidence="3" key="2">
    <citation type="journal article" date="2016" name="Sci. Rep.">
        <title>Dictyocaulus viviparus genome, variome and transcriptome elucidate lungworm biology and support future intervention.</title>
        <authorList>
            <person name="McNulty S.N."/>
            <person name="Strube C."/>
            <person name="Rosa B.A."/>
            <person name="Martin J.C."/>
            <person name="Tyagi R."/>
            <person name="Choi Y.J."/>
            <person name="Wang Q."/>
            <person name="Hallsworth Pepin K."/>
            <person name="Zhang X."/>
            <person name="Ozersky P."/>
            <person name="Wilson R.K."/>
            <person name="Sternberg P.W."/>
            <person name="Gasser R.B."/>
            <person name="Mitreva M."/>
        </authorList>
    </citation>
    <scope>NUCLEOTIDE SEQUENCE [LARGE SCALE GENOMIC DNA]</scope>
    <source>
        <strain evidence="3">HannoverDv2000</strain>
    </source>
</reference>
<dbReference type="PANTHER" id="PTHR46955">
    <property type="entry name" value="PROTEIN CBG01349-RELATED"/>
    <property type="match status" value="1"/>
</dbReference>
<dbReference type="AlphaFoldDB" id="A0A0D8XUK9"/>
<feature type="transmembrane region" description="Helical" evidence="1">
    <location>
        <begin position="138"/>
        <end position="168"/>
    </location>
</feature>
<dbReference type="Pfam" id="PF10316">
    <property type="entry name" value="7TM_GPCR_Srbc"/>
    <property type="match status" value="1"/>
</dbReference>
<keyword evidence="1" id="KW-0812">Transmembrane</keyword>
<feature type="transmembrane region" description="Helical" evidence="1">
    <location>
        <begin position="174"/>
        <end position="193"/>
    </location>
</feature>
<dbReference type="Proteomes" id="UP000053766">
    <property type="component" value="Unassembled WGS sequence"/>
</dbReference>
<dbReference type="InterPro" id="IPR019420">
    <property type="entry name" value="7TM_GPCR_serpentine_rcpt_Srbc"/>
</dbReference>
<proteinExistence type="predicted"/>
<sequence length="219" mass="24549">MISSTPLIIQLKINLTLTISIAIERILALSYPIVFRKLCNYSYTKYCLLFGCLLAIFDILLEFVLTPFERVPNCAAIGCFVSDQFRYYMGISNMMMGIIVIVLTTLILIKLRVVKQQPTNRGVWTNMKRRNLKQANRTCAAILFISLVFVTIPSVGVGFVEMIGYSIFRSIGPFYIVGLLCAGACNSFISIALNKNTWRIARDLISGHNTVSKVITPTI</sequence>
<accession>A0A0D8XUK9</accession>
<evidence type="ECO:0000256" key="1">
    <source>
        <dbReference type="SAM" id="Phobius"/>
    </source>
</evidence>
<keyword evidence="1" id="KW-1133">Transmembrane helix</keyword>
<dbReference type="SUPFAM" id="SSF81321">
    <property type="entry name" value="Family A G protein-coupled receptor-like"/>
    <property type="match status" value="1"/>
</dbReference>
<dbReference type="OrthoDB" id="5794962at2759"/>
<evidence type="ECO:0000313" key="2">
    <source>
        <dbReference type="EMBL" id="KJH46071.1"/>
    </source>
</evidence>
<feature type="transmembrane region" description="Helical" evidence="1">
    <location>
        <begin position="13"/>
        <end position="34"/>
    </location>
</feature>